<dbReference type="HOGENOM" id="CLU_097916_2_1_12"/>
<dbReference type="STRING" id="545695.TREAZ_0512"/>
<evidence type="ECO:0000256" key="12">
    <source>
        <dbReference type="ARBA" id="ARBA00033413"/>
    </source>
</evidence>
<keyword evidence="7 14" id="KW-0418">Kinase</keyword>
<protein>
    <recommendedName>
        <fullName evidence="4">2-amino-4-hydroxy-6-hydroxymethyldihydropteridine pyrophosphokinase</fullName>
        <ecNumber evidence="3">2.7.6.3</ecNumber>
    </recommendedName>
    <alternativeName>
        <fullName evidence="11">6-hydroxymethyl-7,8-dihydropterin pyrophosphokinase</fullName>
    </alternativeName>
    <alternativeName>
        <fullName evidence="12">7,8-dihydro-6-hydroxymethylpterin-pyrophosphokinase</fullName>
    </alternativeName>
</protein>
<dbReference type="OrthoDB" id="9808041at2"/>
<evidence type="ECO:0000313" key="14">
    <source>
        <dbReference type="EMBL" id="AEF83401.1"/>
    </source>
</evidence>
<dbReference type="UniPathway" id="UPA00077">
    <property type="reaction ID" value="UER00155"/>
</dbReference>
<keyword evidence="6" id="KW-0547">Nucleotide-binding</keyword>
<evidence type="ECO:0000256" key="5">
    <source>
        <dbReference type="ARBA" id="ARBA00022679"/>
    </source>
</evidence>
<comment type="similarity">
    <text evidence="2">Belongs to the HPPK family.</text>
</comment>
<dbReference type="PANTHER" id="PTHR43071">
    <property type="entry name" value="2-AMINO-4-HYDROXY-6-HYDROXYMETHYLDIHYDROPTERIDINE PYROPHOSPHOKINASE"/>
    <property type="match status" value="1"/>
</dbReference>
<keyword evidence="8" id="KW-0067">ATP-binding</keyword>
<dbReference type="Pfam" id="PF01288">
    <property type="entry name" value="HPPK"/>
    <property type="match status" value="1"/>
</dbReference>
<dbReference type="eggNOG" id="COG0801">
    <property type="taxonomic scope" value="Bacteria"/>
</dbReference>
<dbReference type="PROSITE" id="PS00794">
    <property type="entry name" value="HPPK"/>
    <property type="match status" value="1"/>
</dbReference>
<dbReference type="PANTHER" id="PTHR43071:SF1">
    <property type="entry name" value="2-AMINO-4-HYDROXY-6-HYDROXYMETHYLDIHYDROPTERIDINE PYROPHOSPHOKINASE"/>
    <property type="match status" value="1"/>
</dbReference>
<dbReference type="InterPro" id="IPR000550">
    <property type="entry name" value="Hppk"/>
</dbReference>
<dbReference type="KEGG" id="taz:TREAZ_0512"/>
<keyword evidence="15" id="KW-1185">Reference proteome</keyword>
<sequence length="163" mass="18160">MPLVVLGLGSNQGDSLRILEKAVEVLGIILGSLRQASIYETVPLHVTDQPKFFNTAVAGEYSKEPWALLSEIHKVEASFGRDRSKERRWGERTLDIDILLFGDQIIANHPLLEVPHPRLKERRFALEPLLELCPDAIDPASGIQYSGICRALPEQGIRRISGV</sequence>
<evidence type="ECO:0000256" key="4">
    <source>
        <dbReference type="ARBA" id="ARBA00016218"/>
    </source>
</evidence>
<dbReference type="GO" id="GO:0005524">
    <property type="term" value="F:ATP binding"/>
    <property type="evidence" value="ECO:0007669"/>
    <property type="project" value="UniProtKB-KW"/>
</dbReference>
<proteinExistence type="inferred from homology"/>
<evidence type="ECO:0000256" key="6">
    <source>
        <dbReference type="ARBA" id="ARBA00022741"/>
    </source>
</evidence>
<evidence type="ECO:0000256" key="9">
    <source>
        <dbReference type="ARBA" id="ARBA00022909"/>
    </source>
</evidence>
<evidence type="ECO:0000256" key="8">
    <source>
        <dbReference type="ARBA" id="ARBA00022840"/>
    </source>
</evidence>
<evidence type="ECO:0000256" key="2">
    <source>
        <dbReference type="ARBA" id="ARBA00005810"/>
    </source>
</evidence>
<accession>F5YC59</accession>
<evidence type="ECO:0000313" key="15">
    <source>
        <dbReference type="Proteomes" id="UP000009222"/>
    </source>
</evidence>
<reference evidence="15" key="1">
    <citation type="submission" date="2009-12" db="EMBL/GenBank/DDBJ databases">
        <title>Complete sequence of Treponema azotonutricium strain ZAS-9.</title>
        <authorList>
            <person name="Tetu S.G."/>
            <person name="Matson E."/>
            <person name="Ren Q."/>
            <person name="Seshadri R."/>
            <person name="Elbourne L."/>
            <person name="Hassan K.A."/>
            <person name="Durkin A."/>
            <person name="Radune D."/>
            <person name="Mohamoud Y."/>
            <person name="Shay R."/>
            <person name="Jin S."/>
            <person name="Zhang X."/>
            <person name="Lucey K."/>
            <person name="Ballor N.R."/>
            <person name="Ottesen E."/>
            <person name="Rosenthal R."/>
            <person name="Allen A."/>
            <person name="Leadbetter J.R."/>
            <person name="Paulsen I.T."/>
        </authorList>
    </citation>
    <scope>NUCLEOTIDE SEQUENCE [LARGE SCALE GENOMIC DNA]</scope>
    <source>
        <strain evidence="15">ATCC BAA-888 / DSM 13862 / ZAS-9</strain>
    </source>
</reference>
<comment type="pathway">
    <text evidence="1">Cofactor biosynthesis; tetrahydrofolate biosynthesis; 2-amino-4-hydroxy-6-hydroxymethyl-7,8-dihydropteridine diphosphate from 7,8-dihydroneopterin triphosphate: step 4/4.</text>
</comment>
<gene>
    <name evidence="14" type="primary">folK</name>
    <name evidence="14" type="ordered locus">TREAZ_0512</name>
</gene>
<dbReference type="InterPro" id="IPR035907">
    <property type="entry name" value="Hppk_sf"/>
</dbReference>
<dbReference type="Gene3D" id="3.30.70.560">
    <property type="entry name" value="7,8-Dihydro-6-hydroxymethylpterin-pyrophosphokinase HPPK"/>
    <property type="match status" value="1"/>
</dbReference>
<organism evidence="14 15">
    <name type="scientific">Leadbettera azotonutricia (strain ATCC BAA-888 / DSM 13862 / ZAS-9)</name>
    <name type="common">Treponema azotonutricium</name>
    <dbReference type="NCBI Taxonomy" id="545695"/>
    <lineage>
        <taxon>Bacteria</taxon>
        <taxon>Pseudomonadati</taxon>
        <taxon>Spirochaetota</taxon>
        <taxon>Spirochaetia</taxon>
        <taxon>Spirochaetales</taxon>
        <taxon>Breznakiellaceae</taxon>
        <taxon>Leadbettera</taxon>
    </lineage>
</organism>
<dbReference type="GO" id="GO:0046656">
    <property type="term" value="P:folic acid biosynthetic process"/>
    <property type="evidence" value="ECO:0007669"/>
    <property type="project" value="UniProtKB-KW"/>
</dbReference>
<dbReference type="GO" id="GO:0016301">
    <property type="term" value="F:kinase activity"/>
    <property type="evidence" value="ECO:0007669"/>
    <property type="project" value="UniProtKB-KW"/>
</dbReference>
<comment type="function">
    <text evidence="10">Catalyzes the transfer of pyrophosphate from adenosine triphosphate (ATP) to 6-hydroxymethyl-7,8-dihydropterin, an enzymatic step in folate biosynthesis pathway.</text>
</comment>
<keyword evidence="9" id="KW-0289">Folate biosynthesis</keyword>
<dbReference type="AlphaFoldDB" id="F5YC59"/>
<dbReference type="GO" id="GO:0046654">
    <property type="term" value="P:tetrahydrofolate biosynthetic process"/>
    <property type="evidence" value="ECO:0007669"/>
    <property type="project" value="UniProtKB-UniPathway"/>
</dbReference>
<dbReference type="InParanoid" id="F5YC59"/>
<dbReference type="EC" id="2.7.6.3" evidence="3"/>
<reference evidence="14 15" key="2">
    <citation type="journal article" date="2011" name="ISME J.">
        <title>RNA-seq reveals cooperative metabolic interactions between two termite-gut spirochete species in co-culture.</title>
        <authorList>
            <person name="Rosenthal A.Z."/>
            <person name="Matson E.G."/>
            <person name="Eldar A."/>
            <person name="Leadbetter J.R."/>
        </authorList>
    </citation>
    <scope>NUCLEOTIDE SEQUENCE [LARGE SCALE GENOMIC DNA]</scope>
    <source>
        <strain evidence="15">ATCC BAA-888 / DSM 13862 / ZAS-9</strain>
    </source>
</reference>
<feature type="domain" description="7,8-dihydro-6-hydroxymethylpterin-pyrophosphokinase" evidence="13">
    <location>
        <begin position="88"/>
        <end position="99"/>
    </location>
</feature>
<evidence type="ECO:0000256" key="1">
    <source>
        <dbReference type="ARBA" id="ARBA00005051"/>
    </source>
</evidence>
<evidence type="ECO:0000256" key="7">
    <source>
        <dbReference type="ARBA" id="ARBA00022777"/>
    </source>
</evidence>
<dbReference type="GO" id="GO:0003848">
    <property type="term" value="F:2-amino-4-hydroxy-6-hydroxymethyldihydropteridine diphosphokinase activity"/>
    <property type="evidence" value="ECO:0007669"/>
    <property type="project" value="UniProtKB-EC"/>
</dbReference>
<name>F5YC59_LEAAZ</name>
<dbReference type="SUPFAM" id="SSF55083">
    <property type="entry name" value="6-hydroxymethyl-7,8-dihydropterin pyrophosphokinase, HPPK"/>
    <property type="match status" value="1"/>
</dbReference>
<evidence type="ECO:0000256" key="3">
    <source>
        <dbReference type="ARBA" id="ARBA00013253"/>
    </source>
</evidence>
<evidence type="ECO:0000259" key="13">
    <source>
        <dbReference type="PROSITE" id="PS00794"/>
    </source>
</evidence>
<dbReference type="RefSeq" id="WP_015711438.1">
    <property type="nucleotide sequence ID" value="NC_015577.1"/>
</dbReference>
<dbReference type="FunCoup" id="F5YC59">
    <property type="interactions" value="343"/>
</dbReference>
<evidence type="ECO:0000256" key="11">
    <source>
        <dbReference type="ARBA" id="ARBA00029766"/>
    </source>
</evidence>
<evidence type="ECO:0000256" key="10">
    <source>
        <dbReference type="ARBA" id="ARBA00029409"/>
    </source>
</evidence>
<dbReference type="EMBL" id="CP001841">
    <property type="protein sequence ID" value="AEF83401.1"/>
    <property type="molecule type" value="Genomic_DNA"/>
</dbReference>
<dbReference type="CDD" id="cd00483">
    <property type="entry name" value="HPPK"/>
    <property type="match status" value="1"/>
</dbReference>
<dbReference type="Proteomes" id="UP000009222">
    <property type="component" value="Chromosome"/>
</dbReference>
<keyword evidence="5 14" id="KW-0808">Transferase</keyword>
<dbReference type="NCBIfam" id="TIGR01498">
    <property type="entry name" value="folK"/>
    <property type="match status" value="1"/>
</dbReference>